<organism evidence="2 3">
    <name type="scientific">Mucilaginibacter arboris</name>
    <dbReference type="NCBI Taxonomy" id="2682090"/>
    <lineage>
        <taxon>Bacteria</taxon>
        <taxon>Pseudomonadati</taxon>
        <taxon>Bacteroidota</taxon>
        <taxon>Sphingobacteriia</taxon>
        <taxon>Sphingobacteriales</taxon>
        <taxon>Sphingobacteriaceae</taxon>
        <taxon>Mucilaginibacter</taxon>
    </lineage>
</organism>
<evidence type="ECO:0000256" key="1">
    <source>
        <dbReference type="SAM" id="Phobius"/>
    </source>
</evidence>
<evidence type="ECO:0000313" key="2">
    <source>
        <dbReference type="EMBL" id="MVN20276.1"/>
    </source>
</evidence>
<feature type="transmembrane region" description="Helical" evidence="1">
    <location>
        <begin position="6"/>
        <end position="28"/>
    </location>
</feature>
<evidence type="ECO:0008006" key="4">
    <source>
        <dbReference type="Google" id="ProtNLM"/>
    </source>
</evidence>
<dbReference type="RefSeq" id="WP_157563568.1">
    <property type="nucleotide sequence ID" value="NZ_WPIK01000001.1"/>
</dbReference>
<accession>A0A7K1SSI2</accession>
<reference evidence="2 3" key="1">
    <citation type="submission" date="2019-12" db="EMBL/GenBank/DDBJ databases">
        <title>Mucilaginibacter sp. HMF7410 genome sequencing and assembly.</title>
        <authorList>
            <person name="Kang H."/>
            <person name="Cha I."/>
            <person name="Kim H."/>
            <person name="Joh K."/>
        </authorList>
    </citation>
    <scope>NUCLEOTIDE SEQUENCE [LARGE SCALE GENOMIC DNA]</scope>
    <source>
        <strain evidence="2 3">HMF7410</strain>
    </source>
</reference>
<sequence>MKWRYPVLVVPSLPANGMALFPFILVKLEKSRFDEAMVRHEIIHLRQQIELLVLPFYFFYLINYLYNRLIYKDHFEAYMNIVFEREAYANDAFPDYLKRRKLFSWAKYFKN</sequence>
<feature type="transmembrane region" description="Helical" evidence="1">
    <location>
        <begin position="49"/>
        <end position="66"/>
    </location>
</feature>
<evidence type="ECO:0000313" key="3">
    <source>
        <dbReference type="Proteomes" id="UP000462014"/>
    </source>
</evidence>
<protein>
    <recommendedName>
        <fullName evidence="4">DUF4157 domain-containing protein</fullName>
    </recommendedName>
</protein>
<dbReference type="Proteomes" id="UP000462014">
    <property type="component" value="Unassembled WGS sequence"/>
</dbReference>
<keyword evidence="1" id="KW-0472">Membrane</keyword>
<proteinExistence type="predicted"/>
<comment type="caution">
    <text evidence="2">The sequence shown here is derived from an EMBL/GenBank/DDBJ whole genome shotgun (WGS) entry which is preliminary data.</text>
</comment>
<dbReference type="AlphaFoldDB" id="A0A7K1SSI2"/>
<dbReference type="EMBL" id="WPIK01000001">
    <property type="protein sequence ID" value="MVN20276.1"/>
    <property type="molecule type" value="Genomic_DNA"/>
</dbReference>
<keyword evidence="3" id="KW-1185">Reference proteome</keyword>
<gene>
    <name evidence="2" type="ORF">GO621_01845</name>
</gene>
<keyword evidence="1" id="KW-1133">Transmembrane helix</keyword>
<keyword evidence="1" id="KW-0812">Transmembrane</keyword>
<name>A0A7K1SSI2_9SPHI</name>